<dbReference type="PANTHER" id="PTHR35793">
    <property type="entry name" value="INNER MEMBRANE PROTEIN YJIG"/>
    <property type="match status" value="1"/>
</dbReference>
<protein>
    <submittedName>
        <fullName evidence="3">Spore maturation protein</fullName>
    </submittedName>
</protein>
<evidence type="ECO:0000313" key="3">
    <source>
        <dbReference type="EMBL" id="RDY27044.1"/>
    </source>
</evidence>
<reference evidence="3 4" key="1">
    <citation type="journal article" date="2017" name="Genome Announc.">
        <title>Draft Genome Sequence of a Sporulating and Motile Strain of Lachnotalea glycerini Isolated from Water in Quebec City, Canada.</title>
        <authorList>
            <person name="Maheux A.F."/>
            <person name="Boudreau D.K."/>
            <person name="Berube E."/>
            <person name="Boissinot M."/>
            <person name="Raymond F."/>
            <person name="Brodeur S."/>
            <person name="Corbeil J."/>
            <person name="Isabel S."/>
            <person name="Omar R.F."/>
            <person name="Bergeron M.G."/>
        </authorList>
    </citation>
    <scope>NUCLEOTIDE SEQUENCE [LARGE SCALE GENOMIC DNA]</scope>
    <source>
        <strain evidence="3 4">CCRI-19302</strain>
    </source>
</reference>
<accession>A0A371J2X8</accession>
<evidence type="ECO:0000256" key="1">
    <source>
        <dbReference type="SAM" id="Phobius"/>
    </source>
</evidence>
<dbReference type="InterPro" id="IPR052549">
    <property type="entry name" value="SpmB"/>
</dbReference>
<dbReference type="RefSeq" id="WP_094376957.1">
    <property type="nucleotide sequence ID" value="NZ_NOKA02000122.1"/>
</dbReference>
<keyword evidence="1" id="KW-0472">Membrane</keyword>
<sequence length="174" mass="18848">MSILIFLSNFIMPLMIFYIVGFGLLMKKNIYDEFIKGAADGFKTVISIMPTLIGLMMGVGILRASGFLDFISKMIGRVTNLIHFPSALVPLSIVRLFSSSAATGLALDLYKEYGTDSHIGLTASIMMGCTETVFYTMSIYFMAAKVTKTRWTLAGALLANIAGIVASVILAGMM</sequence>
<dbReference type="Proteomes" id="UP000216411">
    <property type="component" value="Unassembled WGS sequence"/>
</dbReference>
<organism evidence="3 4">
    <name type="scientific">Lachnotalea glycerini</name>
    <dbReference type="NCBI Taxonomy" id="1763509"/>
    <lineage>
        <taxon>Bacteria</taxon>
        <taxon>Bacillati</taxon>
        <taxon>Bacillota</taxon>
        <taxon>Clostridia</taxon>
        <taxon>Lachnospirales</taxon>
        <taxon>Lachnospiraceae</taxon>
        <taxon>Lachnotalea</taxon>
    </lineage>
</organism>
<dbReference type="GO" id="GO:0005886">
    <property type="term" value="C:plasma membrane"/>
    <property type="evidence" value="ECO:0007669"/>
    <property type="project" value="TreeGrafter"/>
</dbReference>
<feature type="transmembrane region" description="Helical" evidence="1">
    <location>
        <begin position="6"/>
        <end position="25"/>
    </location>
</feature>
<feature type="transmembrane region" description="Helical" evidence="1">
    <location>
        <begin position="153"/>
        <end position="173"/>
    </location>
</feature>
<feature type="transmembrane region" description="Helical" evidence="1">
    <location>
        <begin position="45"/>
        <end position="67"/>
    </location>
</feature>
<proteinExistence type="predicted"/>
<feature type="domain" description="Nucleoside transporter/FeoB GTPase Gate" evidence="2">
    <location>
        <begin position="45"/>
        <end position="144"/>
    </location>
</feature>
<evidence type="ECO:0000259" key="2">
    <source>
        <dbReference type="Pfam" id="PF07670"/>
    </source>
</evidence>
<dbReference type="OrthoDB" id="9805623at2"/>
<dbReference type="PANTHER" id="PTHR35793:SF2">
    <property type="entry name" value="INNER MEMBRANE PROTEIN YJIG"/>
    <property type="match status" value="1"/>
</dbReference>
<gene>
    <name evidence="3" type="ORF">CG710_021185</name>
</gene>
<name>A0A371J2X8_9FIRM</name>
<dbReference type="InterPro" id="IPR011642">
    <property type="entry name" value="Gate_dom"/>
</dbReference>
<evidence type="ECO:0000313" key="4">
    <source>
        <dbReference type="Proteomes" id="UP000216411"/>
    </source>
</evidence>
<keyword evidence="1" id="KW-1133">Transmembrane helix</keyword>
<dbReference type="Pfam" id="PF07670">
    <property type="entry name" value="Gate"/>
    <property type="match status" value="1"/>
</dbReference>
<dbReference type="EMBL" id="NOKA02000122">
    <property type="protein sequence ID" value="RDY27044.1"/>
    <property type="molecule type" value="Genomic_DNA"/>
</dbReference>
<keyword evidence="1" id="KW-0812">Transmembrane</keyword>
<feature type="transmembrane region" description="Helical" evidence="1">
    <location>
        <begin position="87"/>
        <end position="107"/>
    </location>
</feature>
<feature type="transmembrane region" description="Helical" evidence="1">
    <location>
        <begin position="119"/>
        <end position="141"/>
    </location>
</feature>
<comment type="caution">
    <text evidence="3">The sequence shown here is derived from an EMBL/GenBank/DDBJ whole genome shotgun (WGS) entry which is preliminary data.</text>
</comment>
<keyword evidence="4" id="KW-1185">Reference proteome</keyword>
<dbReference type="AlphaFoldDB" id="A0A371J2X8"/>